<dbReference type="Proteomes" id="UP001066276">
    <property type="component" value="Chromosome 3_1"/>
</dbReference>
<accession>A0AAV7UNQ0</accession>
<name>A0AAV7UNQ0_PLEWA</name>
<comment type="caution">
    <text evidence="1">The sequence shown here is derived from an EMBL/GenBank/DDBJ whole genome shotgun (WGS) entry which is preliminary data.</text>
</comment>
<organism evidence="1 2">
    <name type="scientific">Pleurodeles waltl</name>
    <name type="common">Iberian ribbed newt</name>
    <dbReference type="NCBI Taxonomy" id="8319"/>
    <lineage>
        <taxon>Eukaryota</taxon>
        <taxon>Metazoa</taxon>
        <taxon>Chordata</taxon>
        <taxon>Craniata</taxon>
        <taxon>Vertebrata</taxon>
        <taxon>Euteleostomi</taxon>
        <taxon>Amphibia</taxon>
        <taxon>Batrachia</taxon>
        <taxon>Caudata</taxon>
        <taxon>Salamandroidea</taxon>
        <taxon>Salamandridae</taxon>
        <taxon>Pleurodelinae</taxon>
        <taxon>Pleurodeles</taxon>
    </lineage>
</organism>
<dbReference type="EMBL" id="JANPWB010000005">
    <property type="protein sequence ID" value="KAJ1190094.1"/>
    <property type="molecule type" value="Genomic_DNA"/>
</dbReference>
<proteinExistence type="predicted"/>
<gene>
    <name evidence="1" type="ORF">NDU88_006833</name>
</gene>
<reference evidence="1" key="1">
    <citation type="journal article" date="2022" name="bioRxiv">
        <title>Sequencing and chromosome-scale assembly of the giantPleurodeles waltlgenome.</title>
        <authorList>
            <person name="Brown T."/>
            <person name="Elewa A."/>
            <person name="Iarovenko S."/>
            <person name="Subramanian E."/>
            <person name="Araus A.J."/>
            <person name="Petzold A."/>
            <person name="Susuki M."/>
            <person name="Suzuki K.-i.T."/>
            <person name="Hayashi T."/>
            <person name="Toyoda A."/>
            <person name="Oliveira C."/>
            <person name="Osipova E."/>
            <person name="Leigh N.D."/>
            <person name="Simon A."/>
            <person name="Yun M.H."/>
        </authorList>
    </citation>
    <scope>NUCLEOTIDE SEQUENCE</scope>
    <source>
        <strain evidence="1">20211129_DDA</strain>
        <tissue evidence="1">Liver</tissue>
    </source>
</reference>
<evidence type="ECO:0000313" key="2">
    <source>
        <dbReference type="Proteomes" id="UP001066276"/>
    </source>
</evidence>
<dbReference type="AlphaFoldDB" id="A0AAV7UNQ0"/>
<protein>
    <recommendedName>
        <fullName evidence="3">Secreted protein</fullName>
    </recommendedName>
</protein>
<sequence>MAVRRRWLRGFLALLAPEWIRYCDLVLRSKLLVSMCVLHQRAAERSRRKSDHVAAATVATGLDAGYGESRPWQNSYQCTSVPVSPEQRWQTATVNSGKKKQIVIDRNRL</sequence>
<evidence type="ECO:0008006" key="3">
    <source>
        <dbReference type="Google" id="ProtNLM"/>
    </source>
</evidence>
<keyword evidence="2" id="KW-1185">Reference proteome</keyword>
<evidence type="ECO:0000313" key="1">
    <source>
        <dbReference type="EMBL" id="KAJ1190094.1"/>
    </source>
</evidence>